<name>A0A9D1N2W4_9FIRM</name>
<reference evidence="2" key="2">
    <citation type="journal article" date="2021" name="PeerJ">
        <title>Extensive microbial diversity within the chicken gut microbiome revealed by metagenomics and culture.</title>
        <authorList>
            <person name="Gilroy R."/>
            <person name="Ravi A."/>
            <person name="Getino M."/>
            <person name="Pursley I."/>
            <person name="Horton D.L."/>
            <person name="Alikhan N.F."/>
            <person name="Baker D."/>
            <person name="Gharbi K."/>
            <person name="Hall N."/>
            <person name="Watson M."/>
            <person name="Adriaenssens E.M."/>
            <person name="Foster-Nyarko E."/>
            <person name="Jarju S."/>
            <person name="Secka A."/>
            <person name="Antonio M."/>
            <person name="Oren A."/>
            <person name="Chaudhuri R.R."/>
            <person name="La Ragione R."/>
            <person name="Hildebrand F."/>
            <person name="Pallen M.J."/>
        </authorList>
    </citation>
    <scope>NUCLEOTIDE SEQUENCE</scope>
    <source>
        <strain evidence="2">ChiGjej2B2-16831</strain>
    </source>
</reference>
<dbReference type="InterPro" id="IPR012907">
    <property type="entry name" value="Peptidase_S11_C"/>
</dbReference>
<keyword evidence="2" id="KW-0378">Hydrolase</keyword>
<dbReference type="Proteomes" id="UP000824128">
    <property type="component" value="Unassembled WGS sequence"/>
</dbReference>
<feature type="domain" description="Peptidase S11 D-Ala-D-Ala carboxypeptidase A C-terminal" evidence="1">
    <location>
        <begin position="136"/>
        <end position="226"/>
    </location>
</feature>
<comment type="caution">
    <text evidence="2">The sequence shown here is derived from an EMBL/GenBank/DDBJ whole genome shotgun (WGS) entry which is preliminary data.</text>
</comment>
<dbReference type="SUPFAM" id="SSF56601">
    <property type="entry name" value="beta-lactamase/transpeptidase-like"/>
    <property type="match status" value="1"/>
</dbReference>
<accession>A0A9D1N2W4</accession>
<dbReference type="AlphaFoldDB" id="A0A9D1N2W4"/>
<protein>
    <submittedName>
        <fullName evidence="2">D-alanyl-D-alanine carboxypeptidase</fullName>
    </submittedName>
</protein>
<dbReference type="GO" id="GO:0006508">
    <property type="term" value="P:proteolysis"/>
    <property type="evidence" value="ECO:0007669"/>
    <property type="project" value="InterPro"/>
</dbReference>
<evidence type="ECO:0000313" key="2">
    <source>
        <dbReference type="EMBL" id="HIU93936.1"/>
    </source>
</evidence>
<dbReference type="Pfam" id="PF00768">
    <property type="entry name" value="Peptidase_S11"/>
    <property type="match status" value="1"/>
</dbReference>
<dbReference type="PANTHER" id="PTHR21581:SF6">
    <property type="entry name" value="TRAFFICKING PROTEIN PARTICLE COMPLEX SUBUNIT 12"/>
    <property type="match status" value="1"/>
</dbReference>
<dbReference type="InterPro" id="IPR037167">
    <property type="entry name" value="Peptidase_S11_C_sf"/>
</dbReference>
<sequence length="242" mass="25765">EAFAALMNERARELGCTDTHFVTPNGLPDDDHYTTAADLCRIACAAMQNEAFAALVGTTYHETSSGDKTRTLKNKNKVLWQYEGGCGVKTGYTDAAGRCLVFAAEREGTRLVGVVLNCPDMWNAAYALLDYGFAAYQTRLIVDAGACVGYAAVDGGVKNGLAIFTKRAILYPLQRDGGDEVAFRIDCADTLQAPVAAGQAAGTLTLLVNGREAASVPLVTEESVTAANVGFYLQRILHAWPA</sequence>
<keyword evidence="2" id="KW-0121">Carboxypeptidase</keyword>
<dbReference type="PANTHER" id="PTHR21581">
    <property type="entry name" value="D-ALANYL-D-ALANINE CARBOXYPEPTIDASE"/>
    <property type="match status" value="1"/>
</dbReference>
<dbReference type="Pfam" id="PF07943">
    <property type="entry name" value="PBP5_C"/>
    <property type="match status" value="1"/>
</dbReference>
<dbReference type="InterPro" id="IPR012338">
    <property type="entry name" value="Beta-lactam/transpept-like"/>
</dbReference>
<organism evidence="2 3">
    <name type="scientific">Candidatus Aphodomorpha intestinavium</name>
    <dbReference type="NCBI Taxonomy" id="2840672"/>
    <lineage>
        <taxon>Bacteria</taxon>
        <taxon>Bacillati</taxon>
        <taxon>Bacillota</taxon>
        <taxon>Clostridia</taxon>
        <taxon>Eubacteriales</taxon>
        <taxon>Candidatus Aphodomorpha</taxon>
    </lineage>
</organism>
<dbReference type="GO" id="GO:0009002">
    <property type="term" value="F:serine-type D-Ala-D-Ala carboxypeptidase activity"/>
    <property type="evidence" value="ECO:0007669"/>
    <property type="project" value="InterPro"/>
</dbReference>
<keyword evidence="2" id="KW-0645">Protease</keyword>
<dbReference type="SMART" id="SM00936">
    <property type="entry name" value="PBP5_C"/>
    <property type="match status" value="1"/>
</dbReference>
<dbReference type="EMBL" id="DVNZ01000069">
    <property type="protein sequence ID" value="HIU93936.1"/>
    <property type="molecule type" value="Genomic_DNA"/>
</dbReference>
<dbReference type="Gene3D" id="2.60.410.10">
    <property type="entry name" value="D-Ala-D-Ala carboxypeptidase, C-terminal domain"/>
    <property type="match status" value="1"/>
</dbReference>
<feature type="non-terminal residue" evidence="2">
    <location>
        <position position="1"/>
    </location>
</feature>
<reference evidence="2" key="1">
    <citation type="submission" date="2020-10" db="EMBL/GenBank/DDBJ databases">
        <authorList>
            <person name="Gilroy R."/>
        </authorList>
    </citation>
    <scope>NUCLEOTIDE SEQUENCE</scope>
    <source>
        <strain evidence="2">ChiGjej2B2-16831</strain>
    </source>
</reference>
<evidence type="ECO:0000313" key="3">
    <source>
        <dbReference type="Proteomes" id="UP000824128"/>
    </source>
</evidence>
<dbReference type="InterPro" id="IPR001967">
    <property type="entry name" value="Peptidase_S11_N"/>
</dbReference>
<proteinExistence type="predicted"/>
<gene>
    <name evidence="2" type="ORF">IAD24_02135</name>
</gene>
<evidence type="ECO:0000259" key="1">
    <source>
        <dbReference type="SMART" id="SM00936"/>
    </source>
</evidence>
<dbReference type="Gene3D" id="3.40.710.10">
    <property type="entry name" value="DD-peptidase/beta-lactamase superfamily"/>
    <property type="match status" value="1"/>
</dbReference>